<organism evidence="2">
    <name type="scientific">Arundo donax</name>
    <name type="common">Giant reed</name>
    <name type="synonym">Donax arundinaceus</name>
    <dbReference type="NCBI Taxonomy" id="35708"/>
    <lineage>
        <taxon>Eukaryota</taxon>
        <taxon>Viridiplantae</taxon>
        <taxon>Streptophyta</taxon>
        <taxon>Embryophyta</taxon>
        <taxon>Tracheophyta</taxon>
        <taxon>Spermatophyta</taxon>
        <taxon>Magnoliopsida</taxon>
        <taxon>Liliopsida</taxon>
        <taxon>Poales</taxon>
        <taxon>Poaceae</taxon>
        <taxon>PACMAD clade</taxon>
        <taxon>Arundinoideae</taxon>
        <taxon>Arundineae</taxon>
        <taxon>Arundo</taxon>
    </lineage>
</organism>
<name>A0A0A9BDM6_ARUDO</name>
<dbReference type="AlphaFoldDB" id="A0A0A9BDM6"/>
<feature type="signal peptide" evidence="1">
    <location>
        <begin position="1"/>
        <end position="15"/>
    </location>
</feature>
<evidence type="ECO:0000256" key="1">
    <source>
        <dbReference type="SAM" id="SignalP"/>
    </source>
</evidence>
<feature type="chain" id="PRO_5012113437" evidence="1">
    <location>
        <begin position="16"/>
        <end position="43"/>
    </location>
</feature>
<accession>A0A0A9BDM6</accession>
<dbReference type="EMBL" id="GBRH01237647">
    <property type="protein sequence ID" value="JAD60248.1"/>
    <property type="molecule type" value="Transcribed_RNA"/>
</dbReference>
<keyword evidence="1" id="KW-0732">Signal</keyword>
<sequence>MFCNFCSIFLWGVSFYNILSIQEIKSAALAVFLLSTSSLKEVK</sequence>
<protein>
    <submittedName>
        <fullName evidence="2">Uncharacterized protein</fullName>
    </submittedName>
</protein>
<proteinExistence type="predicted"/>
<reference evidence="2" key="1">
    <citation type="submission" date="2014-09" db="EMBL/GenBank/DDBJ databases">
        <authorList>
            <person name="Magalhaes I.L.F."/>
            <person name="Oliveira U."/>
            <person name="Santos F.R."/>
            <person name="Vidigal T.H.D.A."/>
            <person name="Brescovit A.D."/>
            <person name="Santos A.J."/>
        </authorList>
    </citation>
    <scope>NUCLEOTIDE SEQUENCE</scope>
    <source>
        <tissue evidence="2">Shoot tissue taken approximately 20 cm above the soil surface</tissue>
    </source>
</reference>
<evidence type="ECO:0000313" key="2">
    <source>
        <dbReference type="EMBL" id="JAD60248.1"/>
    </source>
</evidence>
<reference evidence="2" key="2">
    <citation type="journal article" date="2015" name="Data Brief">
        <title>Shoot transcriptome of the giant reed, Arundo donax.</title>
        <authorList>
            <person name="Barrero R.A."/>
            <person name="Guerrero F.D."/>
            <person name="Moolhuijzen P."/>
            <person name="Goolsby J.A."/>
            <person name="Tidwell J."/>
            <person name="Bellgard S.E."/>
            <person name="Bellgard M.I."/>
        </authorList>
    </citation>
    <scope>NUCLEOTIDE SEQUENCE</scope>
    <source>
        <tissue evidence="2">Shoot tissue taken approximately 20 cm above the soil surface</tissue>
    </source>
</reference>